<dbReference type="InterPro" id="IPR051933">
    <property type="entry name" value="Resuscitation_pf_RpfB"/>
</dbReference>
<dbReference type="Pfam" id="PF06725">
    <property type="entry name" value="3D"/>
    <property type="match status" value="1"/>
</dbReference>
<dbReference type="InterPro" id="IPR010611">
    <property type="entry name" value="3D_dom"/>
</dbReference>
<keyword evidence="6" id="KW-1185">Reference proteome</keyword>
<feature type="chain" id="PRO_5047530555" evidence="2">
    <location>
        <begin position="31"/>
        <end position="285"/>
    </location>
</feature>
<dbReference type="InterPro" id="IPR036582">
    <property type="entry name" value="Mao_N_sf"/>
</dbReference>
<sequence>MRNKWKGMLFACMLALPSFLPFTVSQPAYAAEAPQKLADDVKVQVNDELVHFPDAQPFVDENHKLLVPARVVADKLGLQVQWEQTGSNIKVTLKDKDNKKALTMTTGQSEVNVNGSVSNNTYEAAALVDGRVYTPFRLIADSFGIQTQWDGSNRIAILGADGKYHAPAWYRQVVKAPVYKQVLNAKATAYTAAPSENGGYGSLDYMGNQLKLGTIAVDPSVIPLGSKVYIEGYSYDGLPSGGMYATATDIGGAINGSHVDIFLPESPAKASNFGVQQVKVYVLGS</sequence>
<keyword evidence="1 2" id="KW-0732">Signal</keyword>
<proteinExistence type="predicted"/>
<evidence type="ECO:0000313" key="6">
    <source>
        <dbReference type="Proteomes" id="UP001527882"/>
    </source>
</evidence>
<name>A0ABT4QHH9_9BACL</name>
<dbReference type="Proteomes" id="UP001527882">
    <property type="component" value="Unassembled WGS sequence"/>
</dbReference>
<evidence type="ECO:0000256" key="2">
    <source>
        <dbReference type="SAM" id="SignalP"/>
    </source>
</evidence>
<feature type="signal peptide" evidence="2">
    <location>
        <begin position="1"/>
        <end position="30"/>
    </location>
</feature>
<dbReference type="EMBL" id="JAQAGZ010000022">
    <property type="protein sequence ID" value="MCZ8516160.1"/>
    <property type="molecule type" value="Genomic_DNA"/>
</dbReference>
<dbReference type="InterPro" id="IPR059180">
    <property type="entry name" value="3D_YorM"/>
</dbReference>
<evidence type="ECO:0000313" key="5">
    <source>
        <dbReference type="EMBL" id="MCZ8516160.1"/>
    </source>
</evidence>
<gene>
    <name evidence="5" type="ORF">O9H85_27965</name>
</gene>
<organism evidence="5 6">
    <name type="scientific">Paenibacillus gyeongsangnamensis</name>
    <dbReference type="NCBI Taxonomy" id="3388067"/>
    <lineage>
        <taxon>Bacteria</taxon>
        <taxon>Bacillati</taxon>
        <taxon>Bacillota</taxon>
        <taxon>Bacilli</taxon>
        <taxon>Bacillales</taxon>
        <taxon>Paenibacillaceae</taxon>
        <taxon>Paenibacillus</taxon>
    </lineage>
</organism>
<protein>
    <submittedName>
        <fullName evidence="5">Stalk domain-containing protein</fullName>
    </submittedName>
</protein>
<evidence type="ECO:0000259" key="3">
    <source>
        <dbReference type="Pfam" id="PF06725"/>
    </source>
</evidence>
<dbReference type="CDD" id="cd14667">
    <property type="entry name" value="3D_containing_proteins"/>
    <property type="match status" value="1"/>
</dbReference>
<accession>A0ABT4QHH9</accession>
<dbReference type="Gene3D" id="2.40.40.10">
    <property type="entry name" value="RlpA-like domain"/>
    <property type="match status" value="1"/>
</dbReference>
<dbReference type="SUPFAM" id="SSF55383">
    <property type="entry name" value="Copper amine oxidase, domain N"/>
    <property type="match status" value="1"/>
</dbReference>
<dbReference type="PANTHER" id="PTHR39160">
    <property type="entry name" value="CELL WALL-BINDING PROTEIN YOCH"/>
    <property type="match status" value="1"/>
</dbReference>
<dbReference type="InterPro" id="IPR036908">
    <property type="entry name" value="RlpA-like_sf"/>
</dbReference>
<feature type="domain" description="Copper amine oxidase-like N-terminal" evidence="4">
    <location>
        <begin position="44"/>
        <end position="156"/>
    </location>
</feature>
<dbReference type="InterPro" id="IPR012854">
    <property type="entry name" value="Cu_amine_oxidase-like_N"/>
</dbReference>
<evidence type="ECO:0000259" key="4">
    <source>
        <dbReference type="Pfam" id="PF07833"/>
    </source>
</evidence>
<dbReference type="Pfam" id="PF07833">
    <property type="entry name" value="Cu_amine_oxidN1"/>
    <property type="match status" value="1"/>
</dbReference>
<feature type="domain" description="3D" evidence="3">
    <location>
        <begin position="214"/>
        <end position="283"/>
    </location>
</feature>
<dbReference type="RefSeq" id="WP_269884694.1">
    <property type="nucleotide sequence ID" value="NZ_JAQAGZ010000022.1"/>
</dbReference>
<evidence type="ECO:0000256" key="1">
    <source>
        <dbReference type="ARBA" id="ARBA00022729"/>
    </source>
</evidence>
<dbReference type="Gene3D" id="3.30.457.10">
    <property type="entry name" value="Copper amine oxidase-like, N-terminal domain"/>
    <property type="match status" value="1"/>
</dbReference>
<dbReference type="SUPFAM" id="SSF50685">
    <property type="entry name" value="Barwin-like endoglucanases"/>
    <property type="match status" value="1"/>
</dbReference>
<reference evidence="5 6" key="1">
    <citation type="submission" date="2022-12" db="EMBL/GenBank/DDBJ databases">
        <title>Draft genome sequence of Paenibacillus sp. dW9.</title>
        <authorList>
            <person name="Choi E.-W."/>
            <person name="Kim D.-U."/>
        </authorList>
    </citation>
    <scope>NUCLEOTIDE SEQUENCE [LARGE SCALE GENOMIC DNA]</scope>
    <source>
        <strain evidence="6">dW9</strain>
    </source>
</reference>
<dbReference type="PANTHER" id="PTHR39160:SF4">
    <property type="entry name" value="RESUSCITATION-PROMOTING FACTOR RPFB"/>
    <property type="match status" value="1"/>
</dbReference>
<comment type="caution">
    <text evidence="5">The sequence shown here is derived from an EMBL/GenBank/DDBJ whole genome shotgun (WGS) entry which is preliminary data.</text>
</comment>